<dbReference type="Pfam" id="PF00271">
    <property type="entry name" value="Helicase_C"/>
    <property type="match status" value="1"/>
</dbReference>
<keyword evidence="2" id="KW-0507">mRNA processing</keyword>
<evidence type="ECO:0000256" key="5">
    <source>
        <dbReference type="ARBA" id="ARBA00022806"/>
    </source>
</evidence>
<evidence type="ECO:0000313" key="13">
    <source>
        <dbReference type="Proteomes" id="UP000051952"/>
    </source>
</evidence>
<keyword evidence="6" id="KW-0067">ATP-binding</keyword>
<reference evidence="13" key="1">
    <citation type="submission" date="2015-09" db="EMBL/GenBank/DDBJ databases">
        <authorList>
            <consortium name="Pathogen Informatics"/>
        </authorList>
    </citation>
    <scope>NUCLEOTIDE SEQUENCE [LARGE SCALE GENOMIC DNA]</scope>
    <source>
        <strain evidence="13">Lake Konstanz</strain>
    </source>
</reference>
<dbReference type="GO" id="GO:0003723">
    <property type="term" value="F:RNA binding"/>
    <property type="evidence" value="ECO:0007669"/>
    <property type="project" value="TreeGrafter"/>
</dbReference>
<dbReference type="InterPro" id="IPR014001">
    <property type="entry name" value="Helicase_ATP-bd"/>
</dbReference>
<dbReference type="Gene3D" id="3.40.50.300">
    <property type="entry name" value="P-loop containing nucleotide triphosphate hydrolases"/>
    <property type="match status" value="2"/>
</dbReference>
<dbReference type="SMART" id="SM00490">
    <property type="entry name" value="HELICc"/>
    <property type="match status" value="1"/>
</dbReference>
<evidence type="ECO:0000256" key="4">
    <source>
        <dbReference type="ARBA" id="ARBA00022801"/>
    </source>
</evidence>
<evidence type="ECO:0000259" key="10">
    <source>
        <dbReference type="PROSITE" id="PS51192"/>
    </source>
</evidence>
<dbReference type="PANTHER" id="PTHR18934">
    <property type="entry name" value="ATP-DEPENDENT RNA HELICASE"/>
    <property type="match status" value="1"/>
</dbReference>
<dbReference type="OrthoDB" id="10253254at2759"/>
<organism evidence="12 13">
    <name type="scientific">Bodo saltans</name>
    <name type="common">Flagellated protozoan</name>
    <dbReference type="NCBI Taxonomy" id="75058"/>
    <lineage>
        <taxon>Eukaryota</taxon>
        <taxon>Discoba</taxon>
        <taxon>Euglenozoa</taxon>
        <taxon>Kinetoplastea</taxon>
        <taxon>Metakinetoplastina</taxon>
        <taxon>Eubodonida</taxon>
        <taxon>Bodonidae</taxon>
        <taxon>Bodo</taxon>
    </lineage>
</organism>
<dbReference type="EC" id="3.6.4.13" evidence="1"/>
<dbReference type="InterPro" id="IPR007502">
    <property type="entry name" value="Helicase-assoc_dom"/>
</dbReference>
<evidence type="ECO:0000256" key="2">
    <source>
        <dbReference type="ARBA" id="ARBA00022664"/>
    </source>
</evidence>
<dbReference type="InterPro" id="IPR002464">
    <property type="entry name" value="DNA/RNA_helicase_DEAH_CS"/>
</dbReference>
<dbReference type="Gene3D" id="1.20.120.1080">
    <property type="match status" value="1"/>
</dbReference>
<dbReference type="Pfam" id="PF21010">
    <property type="entry name" value="HA2_C"/>
    <property type="match status" value="1"/>
</dbReference>
<feature type="compositionally biased region" description="Polar residues" evidence="9">
    <location>
        <begin position="104"/>
        <end position="115"/>
    </location>
</feature>
<evidence type="ECO:0000256" key="8">
    <source>
        <dbReference type="ARBA" id="ARBA00047984"/>
    </source>
</evidence>
<dbReference type="GO" id="GO:0003724">
    <property type="term" value="F:RNA helicase activity"/>
    <property type="evidence" value="ECO:0007669"/>
    <property type="project" value="UniProtKB-EC"/>
</dbReference>
<keyword evidence="5" id="KW-0347">Helicase</keyword>
<dbReference type="CDD" id="cd18791">
    <property type="entry name" value="SF2_C_RHA"/>
    <property type="match status" value="1"/>
</dbReference>
<dbReference type="Pfam" id="PF07717">
    <property type="entry name" value="OB_NTP_bind"/>
    <property type="match status" value="1"/>
</dbReference>
<dbReference type="PROSITE" id="PS51194">
    <property type="entry name" value="HELICASE_CTER"/>
    <property type="match status" value="1"/>
</dbReference>
<evidence type="ECO:0000259" key="11">
    <source>
        <dbReference type="PROSITE" id="PS51194"/>
    </source>
</evidence>
<feature type="domain" description="Helicase C-terminal" evidence="11">
    <location>
        <begin position="552"/>
        <end position="733"/>
    </location>
</feature>
<feature type="region of interest" description="Disordered" evidence="9">
    <location>
        <begin position="325"/>
        <end position="345"/>
    </location>
</feature>
<sequence length="1021" mass="115025">MKRRAQKKKNKKLVEIFGPPEDGHKEYLDQVGELMSLFETKLVHLSDDEATTELQDVIDEEACPTSKLLLIFQILKDYLRLDIAKTAERGAMHLLMKDDKGGDDTNNSDAQQAGATTLDDDKDVRRRQMKIAADEKFRMAFLVRAGMADEAELLEMGDEQDEDRVEVELSEVEPTFLRGLSRRKHVNFRNALPSEVLRNANPQQRNAILLRQATKAATDLEEEPNTMKRAAQLQAQRNTDRRILKSKERRQQQYEQQQQRGGGGPASSGDRRGRGDADNGDDDAVPQVNLILETDTGESKAEDEHAYSARSKLPDWMKKMVGDQPAFGKGGYRSKQQQQSGGGVDRELINKQRKSLPIYDFKDTFIQHVRTHSTTVLVGETGSGKTTQIPQYLLEAGFGNDGLICCTQPRRVAAETLARRVADEVGCTCGAEVGYTVRFKDNTSSLTKIKYMTDGMLLREALLDDTFQRYSVIILDEAHERSINTDVLFGIVKKAVEKRPSLKIVVTSATLDTGKFCEYFGASEPFFIKGRTFPVETHYLQEPCDDYVETSILTVLMIHLKEAAGDILVFLTGQEEIDNAGERLVHQMEELKKSVGDSIVLPELLVLPLTATMPEDVQQKVFDPTPAGCRKVVLATNVAETSITIDNLYYVVDAGFCKQNRYDAKVGLEQLLIVPVSQAQANQRSGRAGRIGPGKAYRLYTEDQYDKDMEAATVPEIQRSNLFHIVLQLKAVGVNDLINFDFMDKPPMETLVGALQKLRYLEALDDDGILTAVGRRMAQLPVDPSQAKTLLTAADLNCAGPVLTIVSMLAVQKKGIFYRPRDKQEIADAKKRAFHQPEGDQLTLMTVYNQWIESGMSEAWAQANFVKHRLLMEARDTREQLQDMLTKRGTRELNQSANKDPVAIRKAITAGYFFNAAKRTNNDMYVTLSDRREVALHPSSSLRELVPKYVIYDELHMTSREYMREVMAIDPAWLTELAPSYYARPKPGKLTKEQMCERLVPTLRAWESGASWRISKQRRKT</sequence>
<dbReference type="GO" id="GO:0000390">
    <property type="term" value="P:spliceosomal complex disassembly"/>
    <property type="evidence" value="ECO:0007669"/>
    <property type="project" value="TreeGrafter"/>
</dbReference>
<gene>
    <name evidence="12" type="ORF">BSAL_13150</name>
</gene>
<evidence type="ECO:0000256" key="3">
    <source>
        <dbReference type="ARBA" id="ARBA00022741"/>
    </source>
</evidence>
<evidence type="ECO:0000256" key="7">
    <source>
        <dbReference type="ARBA" id="ARBA00023187"/>
    </source>
</evidence>
<feature type="region of interest" description="Disordered" evidence="9">
    <location>
        <begin position="97"/>
        <end position="121"/>
    </location>
</feature>
<accession>A0A0S4JCY8</accession>
<dbReference type="PANTHER" id="PTHR18934:SF85">
    <property type="entry name" value="ATP-DEPENDENT RNA HELICASE DHX8"/>
    <property type="match status" value="1"/>
</dbReference>
<keyword evidence="3" id="KW-0547">Nucleotide-binding</keyword>
<dbReference type="InterPro" id="IPR011709">
    <property type="entry name" value="DEAD-box_helicase_OB_fold"/>
</dbReference>
<keyword evidence="7" id="KW-0508">mRNA splicing</keyword>
<evidence type="ECO:0000256" key="1">
    <source>
        <dbReference type="ARBA" id="ARBA00012552"/>
    </source>
</evidence>
<feature type="region of interest" description="Disordered" evidence="9">
    <location>
        <begin position="218"/>
        <end position="286"/>
    </location>
</feature>
<evidence type="ECO:0000256" key="6">
    <source>
        <dbReference type="ARBA" id="ARBA00022840"/>
    </source>
</evidence>
<name>A0A0S4JCY8_BODSA</name>
<dbReference type="InterPro" id="IPR027417">
    <property type="entry name" value="P-loop_NTPase"/>
</dbReference>
<comment type="catalytic activity">
    <reaction evidence="8">
        <text>ATP + H2O = ADP + phosphate + H(+)</text>
        <dbReference type="Rhea" id="RHEA:13065"/>
        <dbReference type="ChEBI" id="CHEBI:15377"/>
        <dbReference type="ChEBI" id="CHEBI:15378"/>
        <dbReference type="ChEBI" id="CHEBI:30616"/>
        <dbReference type="ChEBI" id="CHEBI:43474"/>
        <dbReference type="ChEBI" id="CHEBI:456216"/>
        <dbReference type="EC" id="3.6.4.13"/>
    </reaction>
</comment>
<dbReference type="SUPFAM" id="SSF52540">
    <property type="entry name" value="P-loop containing nucleoside triphosphate hydrolases"/>
    <property type="match status" value="1"/>
</dbReference>
<dbReference type="PROSITE" id="PS51192">
    <property type="entry name" value="HELICASE_ATP_BIND_1"/>
    <property type="match status" value="1"/>
</dbReference>
<keyword evidence="4" id="KW-0378">Hydrolase</keyword>
<dbReference type="FunFam" id="3.40.50.300:FF:000007">
    <property type="entry name" value="Pre-mRNA-splicing factor ATP-dependent RNA helicase"/>
    <property type="match status" value="1"/>
</dbReference>
<dbReference type="GO" id="GO:0016787">
    <property type="term" value="F:hydrolase activity"/>
    <property type="evidence" value="ECO:0007669"/>
    <property type="project" value="UniProtKB-KW"/>
</dbReference>
<dbReference type="InterPro" id="IPR001650">
    <property type="entry name" value="Helicase_C-like"/>
</dbReference>
<dbReference type="InterPro" id="IPR048333">
    <property type="entry name" value="HA2_WH"/>
</dbReference>
<dbReference type="SMART" id="SM00847">
    <property type="entry name" value="HA2"/>
    <property type="match status" value="1"/>
</dbReference>
<dbReference type="AlphaFoldDB" id="A0A0S4JCY8"/>
<dbReference type="Pfam" id="PF04408">
    <property type="entry name" value="WHD_HA2"/>
    <property type="match status" value="1"/>
</dbReference>
<proteinExistence type="predicted"/>
<dbReference type="GO" id="GO:0005524">
    <property type="term" value="F:ATP binding"/>
    <property type="evidence" value="ECO:0007669"/>
    <property type="project" value="UniProtKB-KW"/>
</dbReference>
<dbReference type="Proteomes" id="UP000051952">
    <property type="component" value="Unassembled WGS sequence"/>
</dbReference>
<dbReference type="PROSITE" id="PS00690">
    <property type="entry name" value="DEAH_ATP_HELICASE"/>
    <property type="match status" value="1"/>
</dbReference>
<dbReference type="InterPro" id="IPR011545">
    <property type="entry name" value="DEAD/DEAH_box_helicase_dom"/>
</dbReference>
<dbReference type="SMART" id="SM00487">
    <property type="entry name" value="DEXDc"/>
    <property type="match status" value="1"/>
</dbReference>
<evidence type="ECO:0000256" key="9">
    <source>
        <dbReference type="SAM" id="MobiDB-lite"/>
    </source>
</evidence>
<dbReference type="GO" id="GO:0071013">
    <property type="term" value="C:catalytic step 2 spliceosome"/>
    <property type="evidence" value="ECO:0007669"/>
    <property type="project" value="TreeGrafter"/>
</dbReference>
<dbReference type="VEuPathDB" id="TriTrypDB:BSAL_13150"/>
<protein>
    <recommendedName>
        <fullName evidence="1">RNA helicase</fullName>
        <ecNumber evidence="1">3.6.4.13</ecNumber>
    </recommendedName>
</protein>
<dbReference type="OMA" id="PWMKHSF"/>
<keyword evidence="13" id="KW-1185">Reference proteome</keyword>
<feature type="compositionally biased region" description="Basic and acidic residues" evidence="9">
    <location>
        <begin position="238"/>
        <end position="252"/>
    </location>
</feature>
<dbReference type="Pfam" id="PF00270">
    <property type="entry name" value="DEAD"/>
    <property type="match status" value="1"/>
</dbReference>
<dbReference type="EMBL" id="CYKH01001607">
    <property type="protein sequence ID" value="CUG88013.1"/>
    <property type="molecule type" value="Genomic_DNA"/>
</dbReference>
<dbReference type="FunFam" id="3.40.50.300:FF:000615">
    <property type="entry name" value="pre-mRNA-splicing factor ATP-dependent RNA helicase DEAH7"/>
    <property type="match status" value="1"/>
</dbReference>
<evidence type="ECO:0000313" key="12">
    <source>
        <dbReference type="EMBL" id="CUG88013.1"/>
    </source>
</evidence>
<feature type="domain" description="Helicase ATP-binding" evidence="10">
    <location>
        <begin position="366"/>
        <end position="529"/>
    </location>
</feature>